<sequence>MRSRSLTYLGRVPRKGRRRDRRRTPQLQAEAGVVTGLNVRRDSATLLPLPFPSASGRRISASRRFARKLPSIISKHHRLISPEIETQETLEDSLSLASIPLDPSLPLLPLAVSHLSPPSPLPTLSSAHAASPASLLRLLRRARHHPRLAPLDLHHLLAAASASSAFRPDHRLTGLLAARLATSRRLPSLRRLLQLVLSRPCPCADDSISACPDLLPTFRKAILAFAASGDIPSASDALASLRRAADSPLPAEFCNIILHALARLRRHDDAIRFYGEMTSVHRVAPDAYTFNILINSSCHAEGVDAAMRWFEEMRRRSCAPTGVSFNTLMRGFFRERRYKEGIKVSHEMLQLGVGLSVASMEILIDGLCHGGEALKVAEVFAEFLVDAVVPEGFDCLGLVESLCHVGEVDRAVEVVELVLERNMVCCLSVPAGVTVLECLLKAGKLDAVCQFMGRMVGEGIVPDIISCNCFSEALCEAGMTSDANRLRILAKEKGFVADGVTYTMLVQGFGREGRMKEGEAVLDEMLDLGFIANIAAYNRLSDSLHMRRSLQ</sequence>
<reference evidence="1" key="2">
    <citation type="submission" date="2025-09" db="UniProtKB">
        <authorList>
            <consortium name="EnsemblPlants"/>
        </authorList>
    </citation>
    <scope>IDENTIFICATION</scope>
</reference>
<proteinExistence type="predicted"/>
<name>A0ACD5V2U6_AVESA</name>
<dbReference type="Proteomes" id="UP001732700">
    <property type="component" value="Chromosome 2D"/>
</dbReference>
<keyword evidence="2" id="KW-1185">Reference proteome</keyword>
<evidence type="ECO:0000313" key="1">
    <source>
        <dbReference type="EnsemblPlants" id="AVESA.00010b.r2.2DG0365600.1.CDS"/>
    </source>
</evidence>
<dbReference type="EnsemblPlants" id="AVESA.00010b.r2.2DG0365600.1">
    <property type="protein sequence ID" value="AVESA.00010b.r2.2DG0365600.1.CDS"/>
    <property type="gene ID" value="AVESA.00010b.r2.2DG0365600"/>
</dbReference>
<accession>A0ACD5V2U6</accession>
<organism evidence="1 2">
    <name type="scientific">Avena sativa</name>
    <name type="common">Oat</name>
    <dbReference type="NCBI Taxonomy" id="4498"/>
    <lineage>
        <taxon>Eukaryota</taxon>
        <taxon>Viridiplantae</taxon>
        <taxon>Streptophyta</taxon>
        <taxon>Embryophyta</taxon>
        <taxon>Tracheophyta</taxon>
        <taxon>Spermatophyta</taxon>
        <taxon>Magnoliopsida</taxon>
        <taxon>Liliopsida</taxon>
        <taxon>Poales</taxon>
        <taxon>Poaceae</taxon>
        <taxon>BOP clade</taxon>
        <taxon>Pooideae</taxon>
        <taxon>Poodae</taxon>
        <taxon>Poeae</taxon>
        <taxon>Poeae Chloroplast Group 1 (Aveneae type)</taxon>
        <taxon>Aveninae</taxon>
        <taxon>Avena</taxon>
    </lineage>
</organism>
<reference evidence="1" key="1">
    <citation type="submission" date="2021-05" db="EMBL/GenBank/DDBJ databases">
        <authorList>
            <person name="Scholz U."/>
            <person name="Mascher M."/>
            <person name="Fiebig A."/>
        </authorList>
    </citation>
    <scope>NUCLEOTIDE SEQUENCE [LARGE SCALE GENOMIC DNA]</scope>
</reference>
<evidence type="ECO:0000313" key="2">
    <source>
        <dbReference type="Proteomes" id="UP001732700"/>
    </source>
</evidence>
<protein>
    <submittedName>
        <fullName evidence="1">Uncharacterized protein</fullName>
    </submittedName>
</protein>